<evidence type="ECO:0000313" key="1">
    <source>
        <dbReference type="EMBL" id="SEA20060.1"/>
    </source>
</evidence>
<dbReference type="STRING" id="408074.SAMN05660909_01100"/>
<dbReference type="RefSeq" id="WP_168927742.1">
    <property type="nucleotide sequence ID" value="NZ_BKAT01000005.1"/>
</dbReference>
<evidence type="ECO:0000313" key="2">
    <source>
        <dbReference type="Proteomes" id="UP000199656"/>
    </source>
</evidence>
<gene>
    <name evidence="1" type="ORF">SAMN05660909_01100</name>
</gene>
<dbReference type="EMBL" id="FNRL01000004">
    <property type="protein sequence ID" value="SEA20060.1"/>
    <property type="molecule type" value="Genomic_DNA"/>
</dbReference>
<protein>
    <submittedName>
        <fullName evidence="1">Uncharacterized protein</fullName>
    </submittedName>
</protein>
<dbReference type="AlphaFoldDB" id="A0A1H3Z8Q1"/>
<name>A0A1H3Z8Q1_9BACT</name>
<accession>A0A1H3Z8Q1</accession>
<proteinExistence type="predicted"/>
<sequence length="49" mass="5792">MKILFLSIITAVVLGAFVASYFIKKEQENNIGNKFLRLIRKFDSWQMLR</sequence>
<keyword evidence="2" id="KW-1185">Reference proteome</keyword>
<organism evidence="1 2">
    <name type="scientific">Chitinophaga terrae</name>
    <name type="common">ex Kim and Jung 2007</name>
    <dbReference type="NCBI Taxonomy" id="408074"/>
    <lineage>
        <taxon>Bacteria</taxon>
        <taxon>Pseudomonadati</taxon>
        <taxon>Bacteroidota</taxon>
        <taxon>Chitinophagia</taxon>
        <taxon>Chitinophagales</taxon>
        <taxon>Chitinophagaceae</taxon>
        <taxon>Chitinophaga</taxon>
    </lineage>
</organism>
<reference evidence="2" key="1">
    <citation type="submission" date="2016-10" db="EMBL/GenBank/DDBJ databases">
        <authorList>
            <person name="Varghese N."/>
            <person name="Submissions S."/>
        </authorList>
    </citation>
    <scope>NUCLEOTIDE SEQUENCE [LARGE SCALE GENOMIC DNA]</scope>
    <source>
        <strain evidence="2">DSM 23920</strain>
    </source>
</reference>
<dbReference type="Proteomes" id="UP000199656">
    <property type="component" value="Unassembled WGS sequence"/>
</dbReference>